<dbReference type="Proteomes" id="UP001159363">
    <property type="component" value="Chromosome X"/>
</dbReference>
<dbReference type="EMBL" id="JARBHB010000004">
    <property type="protein sequence ID" value="KAJ8885819.1"/>
    <property type="molecule type" value="Genomic_DNA"/>
</dbReference>
<reference evidence="1 2" key="1">
    <citation type="submission" date="2023-02" db="EMBL/GenBank/DDBJ databases">
        <title>LHISI_Scaffold_Assembly.</title>
        <authorList>
            <person name="Stuart O.P."/>
            <person name="Cleave R."/>
            <person name="Magrath M.J.L."/>
            <person name="Mikheyev A.S."/>
        </authorList>
    </citation>
    <scope>NUCLEOTIDE SEQUENCE [LARGE SCALE GENOMIC DNA]</scope>
    <source>
        <strain evidence="1">Daus_M_001</strain>
        <tissue evidence="1">Leg muscle</tissue>
    </source>
</reference>
<comment type="caution">
    <text evidence="1">The sequence shown here is derived from an EMBL/GenBank/DDBJ whole genome shotgun (WGS) entry which is preliminary data.</text>
</comment>
<organism evidence="1 2">
    <name type="scientific">Dryococelus australis</name>
    <dbReference type="NCBI Taxonomy" id="614101"/>
    <lineage>
        <taxon>Eukaryota</taxon>
        <taxon>Metazoa</taxon>
        <taxon>Ecdysozoa</taxon>
        <taxon>Arthropoda</taxon>
        <taxon>Hexapoda</taxon>
        <taxon>Insecta</taxon>
        <taxon>Pterygota</taxon>
        <taxon>Neoptera</taxon>
        <taxon>Polyneoptera</taxon>
        <taxon>Phasmatodea</taxon>
        <taxon>Verophasmatodea</taxon>
        <taxon>Anareolatae</taxon>
        <taxon>Phasmatidae</taxon>
        <taxon>Eurycanthinae</taxon>
        <taxon>Dryococelus</taxon>
    </lineage>
</organism>
<accession>A0ABQ9HNU5</accession>
<proteinExistence type="predicted"/>
<evidence type="ECO:0000313" key="1">
    <source>
        <dbReference type="EMBL" id="KAJ8885819.1"/>
    </source>
</evidence>
<name>A0ABQ9HNU5_9NEOP</name>
<protein>
    <submittedName>
        <fullName evidence="1">Uncharacterized protein</fullName>
    </submittedName>
</protein>
<gene>
    <name evidence="1" type="ORF">PR048_012024</name>
</gene>
<evidence type="ECO:0000313" key="2">
    <source>
        <dbReference type="Proteomes" id="UP001159363"/>
    </source>
</evidence>
<sequence length="94" mass="10382">MYSKCIGKVESTKKIVVMNVSLEGDHPSIILFFSKAGAVFMSDTYVNVSGAYNVEETLDLQKELIDLAKAGGFHLRKFVSSEPGLLSWHPSEMI</sequence>
<keyword evidence="2" id="KW-1185">Reference proteome</keyword>